<keyword evidence="1" id="KW-0812">Transmembrane</keyword>
<dbReference type="PROSITE" id="PS50887">
    <property type="entry name" value="GGDEF"/>
    <property type="match status" value="1"/>
</dbReference>
<dbReference type="Pfam" id="PF00990">
    <property type="entry name" value="GGDEF"/>
    <property type="match status" value="1"/>
</dbReference>
<comment type="caution">
    <text evidence="4">The sequence shown here is derived from an EMBL/GenBank/DDBJ whole genome shotgun (WGS) entry which is preliminary data.</text>
</comment>
<gene>
    <name evidence="4" type="ORF">SAMN05216550_13817</name>
</gene>
<dbReference type="InterPro" id="IPR035919">
    <property type="entry name" value="EAL_sf"/>
</dbReference>
<feature type="transmembrane region" description="Helical" evidence="1">
    <location>
        <begin position="21"/>
        <end position="40"/>
    </location>
</feature>
<name>A0AAQ1GPI7_9BURK</name>
<dbReference type="SMART" id="SM00052">
    <property type="entry name" value="EAL"/>
    <property type="match status" value="1"/>
</dbReference>
<keyword evidence="1" id="KW-1133">Transmembrane helix</keyword>
<dbReference type="SMART" id="SM00267">
    <property type="entry name" value="GGDEF"/>
    <property type="match status" value="1"/>
</dbReference>
<evidence type="ECO:0000313" key="5">
    <source>
        <dbReference type="Proteomes" id="UP000183529"/>
    </source>
</evidence>
<reference evidence="4 5" key="1">
    <citation type="submission" date="2016-10" db="EMBL/GenBank/DDBJ databases">
        <authorList>
            <person name="Varghese N."/>
            <person name="Submissions S."/>
        </authorList>
    </citation>
    <scope>NUCLEOTIDE SEQUENCE [LARGE SCALE GENOMIC DNA]</scope>
    <source>
        <strain evidence="4 5">LMG 22274</strain>
    </source>
</reference>
<evidence type="ECO:0000256" key="1">
    <source>
        <dbReference type="SAM" id="Phobius"/>
    </source>
</evidence>
<evidence type="ECO:0000259" key="3">
    <source>
        <dbReference type="PROSITE" id="PS50887"/>
    </source>
</evidence>
<dbReference type="InterPro" id="IPR000160">
    <property type="entry name" value="GGDEF_dom"/>
</dbReference>
<sequence>MMHALGIDYEQSFESAERWRFILTSTAFAAIALIIPSIWLGRSLRIQKDGYLALRREQALSNELARHDPLTGLLNRRVFHEQLAAALERTPCTAAIFLIDLDRFKSINDSHGHAVGDKVLCEVAQRLSDIGLQSKTCVARIGGDEFALLVDDDNKRSLSALAKRILTSLFTPLESLTNKIVVGATIGISIAPIDAVHPDTLMHCADHAMYRGKRAGRATFHFYDPSYEDAEKPDSEFESDLILALKLGRIEPFFQPVVNLPGRIVVGFEILARWRCPHRGLQMPTEFVPVLDRLGLIPEMTFLLLKRSIVCAAQWPDELVLAINVTASMLEDAGFADRLYDEIIEFGFAPARLEIEITEHALVSKLSVVRDNLLKLRSWGISVALDDFGTGYSGIYHLTHLAIDKIKVDRSFLDWKIAGHEKIVSAVLGLASSLQIKTTAEGVEDEDVFRWLCTQPCDFAQGYLFGKPMPPNDVSALFQNCGDVPDPQREKSANVKLQA</sequence>
<dbReference type="PANTHER" id="PTHR44757">
    <property type="entry name" value="DIGUANYLATE CYCLASE DGCP"/>
    <property type="match status" value="1"/>
</dbReference>
<dbReference type="SUPFAM" id="SSF141868">
    <property type="entry name" value="EAL domain-like"/>
    <property type="match status" value="1"/>
</dbReference>
<organism evidence="4 5">
    <name type="scientific">Paraburkholderia tropica</name>
    <dbReference type="NCBI Taxonomy" id="92647"/>
    <lineage>
        <taxon>Bacteria</taxon>
        <taxon>Pseudomonadati</taxon>
        <taxon>Pseudomonadota</taxon>
        <taxon>Betaproteobacteria</taxon>
        <taxon>Burkholderiales</taxon>
        <taxon>Burkholderiaceae</taxon>
        <taxon>Paraburkholderia</taxon>
    </lineage>
</organism>
<dbReference type="InterPro" id="IPR043128">
    <property type="entry name" value="Rev_trsase/Diguanyl_cyclase"/>
</dbReference>
<dbReference type="PANTHER" id="PTHR44757:SF2">
    <property type="entry name" value="BIOFILM ARCHITECTURE MAINTENANCE PROTEIN MBAA"/>
    <property type="match status" value="1"/>
</dbReference>
<dbReference type="Gene3D" id="3.30.70.270">
    <property type="match status" value="1"/>
</dbReference>
<feature type="domain" description="GGDEF" evidence="3">
    <location>
        <begin position="92"/>
        <end position="225"/>
    </location>
</feature>
<dbReference type="EMBL" id="FNZM01000038">
    <property type="protein sequence ID" value="SEK15404.1"/>
    <property type="molecule type" value="Genomic_DNA"/>
</dbReference>
<dbReference type="NCBIfam" id="TIGR00254">
    <property type="entry name" value="GGDEF"/>
    <property type="match status" value="1"/>
</dbReference>
<dbReference type="SUPFAM" id="SSF55073">
    <property type="entry name" value="Nucleotide cyclase"/>
    <property type="match status" value="1"/>
</dbReference>
<keyword evidence="1" id="KW-0472">Membrane</keyword>
<dbReference type="Pfam" id="PF00563">
    <property type="entry name" value="EAL"/>
    <property type="match status" value="1"/>
</dbReference>
<dbReference type="Gene3D" id="3.20.20.450">
    <property type="entry name" value="EAL domain"/>
    <property type="match status" value="1"/>
</dbReference>
<dbReference type="InterPro" id="IPR052155">
    <property type="entry name" value="Biofilm_reg_signaling"/>
</dbReference>
<evidence type="ECO:0000259" key="2">
    <source>
        <dbReference type="PROSITE" id="PS50883"/>
    </source>
</evidence>
<feature type="domain" description="EAL" evidence="2">
    <location>
        <begin position="234"/>
        <end position="482"/>
    </location>
</feature>
<protein>
    <submittedName>
        <fullName evidence="4">Diguanylate cyclase/phosphodiesterase</fullName>
    </submittedName>
</protein>
<evidence type="ECO:0000313" key="4">
    <source>
        <dbReference type="EMBL" id="SEK15404.1"/>
    </source>
</evidence>
<dbReference type="CDD" id="cd01949">
    <property type="entry name" value="GGDEF"/>
    <property type="match status" value="1"/>
</dbReference>
<dbReference type="InterPro" id="IPR029787">
    <property type="entry name" value="Nucleotide_cyclase"/>
</dbReference>
<dbReference type="PROSITE" id="PS50883">
    <property type="entry name" value="EAL"/>
    <property type="match status" value="1"/>
</dbReference>
<accession>A0AAQ1GPI7</accession>
<dbReference type="AlphaFoldDB" id="A0AAQ1GPI7"/>
<dbReference type="CDD" id="cd01948">
    <property type="entry name" value="EAL"/>
    <property type="match status" value="1"/>
</dbReference>
<proteinExistence type="predicted"/>
<dbReference type="RefSeq" id="WP_161495607.1">
    <property type="nucleotide sequence ID" value="NZ_CADFGN010000026.1"/>
</dbReference>
<dbReference type="Proteomes" id="UP000183529">
    <property type="component" value="Unassembled WGS sequence"/>
</dbReference>
<dbReference type="InterPro" id="IPR001633">
    <property type="entry name" value="EAL_dom"/>
</dbReference>